<dbReference type="OrthoDB" id="4326654at2759"/>
<reference evidence="3" key="1">
    <citation type="journal article" date="2017" name="Nat. Microbiol.">
        <title>Global analysis of biosynthetic gene clusters reveals vast potential of secondary metabolite production in Penicillium species.</title>
        <authorList>
            <person name="Nielsen J.C."/>
            <person name="Grijseels S."/>
            <person name="Prigent S."/>
            <person name="Ji B."/>
            <person name="Dainat J."/>
            <person name="Nielsen K.F."/>
            <person name="Frisvad J.C."/>
            <person name="Workman M."/>
            <person name="Nielsen J."/>
        </authorList>
    </citation>
    <scope>NUCLEOTIDE SEQUENCE [LARGE SCALE GENOMIC DNA]</scope>
    <source>
        <strain evidence="3">IBT 31811</strain>
    </source>
</reference>
<evidence type="ECO:0000313" key="2">
    <source>
        <dbReference type="EMBL" id="OQD88109.1"/>
    </source>
</evidence>
<evidence type="ECO:0000256" key="1">
    <source>
        <dbReference type="SAM" id="SignalP"/>
    </source>
</evidence>
<accession>A0A1V6QFX7</accession>
<evidence type="ECO:0000313" key="3">
    <source>
        <dbReference type="Proteomes" id="UP000191672"/>
    </source>
</evidence>
<dbReference type="AlphaFoldDB" id="A0A1V6QFX7"/>
<sequence>MQFKNIALATCMALSASVAASGVSENATDIAPSVQKRLVQLDLGYKKTGLYLNALVDDAGNLTSSAVVQSYLSIVSDESDDVTNKTQPAAGTIPDTTQLILCQSYHSMALSGIELNAGFVNHANYFNKTERAQVRRGLMAVNDETNKFFSDVGKKSLTYCEDALSLDNQAIHTSIRDAARALDPSKAAF</sequence>
<dbReference type="Proteomes" id="UP000191672">
    <property type="component" value="Unassembled WGS sequence"/>
</dbReference>
<organism evidence="2 3">
    <name type="scientific">Penicillium antarcticum</name>
    <dbReference type="NCBI Taxonomy" id="416450"/>
    <lineage>
        <taxon>Eukaryota</taxon>
        <taxon>Fungi</taxon>
        <taxon>Dikarya</taxon>
        <taxon>Ascomycota</taxon>
        <taxon>Pezizomycotina</taxon>
        <taxon>Eurotiomycetes</taxon>
        <taxon>Eurotiomycetidae</taxon>
        <taxon>Eurotiales</taxon>
        <taxon>Aspergillaceae</taxon>
        <taxon>Penicillium</taxon>
    </lineage>
</organism>
<feature type="chain" id="PRO_5012641612" description="Pectinesterase inhibitor domain-containing protein" evidence="1">
    <location>
        <begin position="21"/>
        <end position="189"/>
    </location>
</feature>
<keyword evidence="1" id="KW-0732">Signal</keyword>
<name>A0A1V6QFX7_9EURO</name>
<proteinExistence type="predicted"/>
<dbReference type="EMBL" id="MDYN01000004">
    <property type="protein sequence ID" value="OQD88109.1"/>
    <property type="molecule type" value="Genomic_DNA"/>
</dbReference>
<comment type="caution">
    <text evidence="2">The sequence shown here is derived from an EMBL/GenBank/DDBJ whole genome shotgun (WGS) entry which is preliminary data.</text>
</comment>
<gene>
    <name evidence="2" type="ORF">PENANT_c004G03252</name>
</gene>
<evidence type="ECO:0008006" key="4">
    <source>
        <dbReference type="Google" id="ProtNLM"/>
    </source>
</evidence>
<protein>
    <recommendedName>
        <fullName evidence="4">Pectinesterase inhibitor domain-containing protein</fullName>
    </recommendedName>
</protein>
<keyword evidence="3" id="KW-1185">Reference proteome</keyword>
<feature type="signal peptide" evidence="1">
    <location>
        <begin position="1"/>
        <end position="20"/>
    </location>
</feature>